<dbReference type="PROSITE" id="PS50850">
    <property type="entry name" value="MFS"/>
    <property type="match status" value="1"/>
</dbReference>
<proteinExistence type="predicted"/>
<feature type="transmembrane region" description="Helical" evidence="7">
    <location>
        <begin position="253"/>
        <end position="274"/>
    </location>
</feature>
<feature type="transmembrane region" description="Helical" evidence="7">
    <location>
        <begin position="174"/>
        <end position="193"/>
    </location>
</feature>
<evidence type="ECO:0000256" key="2">
    <source>
        <dbReference type="ARBA" id="ARBA00022448"/>
    </source>
</evidence>
<name>A0AAW7CJ02_HEYCO</name>
<dbReference type="InterPro" id="IPR047200">
    <property type="entry name" value="MFS_YcaD-like"/>
</dbReference>
<feature type="transmembrane region" description="Helical" evidence="7">
    <location>
        <begin position="286"/>
        <end position="303"/>
    </location>
</feature>
<gene>
    <name evidence="9" type="ORF">QN341_14155</name>
</gene>
<evidence type="ECO:0000313" key="10">
    <source>
        <dbReference type="Proteomes" id="UP001223084"/>
    </source>
</evidence>
<dbReference type="Gene3D" id="1.20.1250.20">
    <property type="entry name" value="MFS general substrate transporter like domains"/>
    <property type="match status" value="2"/>
</dbReference>
<evidence type="ECO:0000256" key="1">
    <source>
        <dbReference type="ARBA" id="ARBA00004651"/>
    </source>
</evidence>
<dbReference type="PANTHER" id="PTHR23521">
    <property type="entry name" value="TRANSPORTER MFS SUPERFAMILY"/>
    <property type="match status" value="1"/>
</dbReference>
<protein>
    <submittedName>
        <fullName evidence="9">MFS transporter</fullName>
    </submittedName>
</protein>
<keyword evidence="3" id="KW-1003">Cell membrane</keyword>
<keyword evidence="6 7" id="KW-0472">Membrane</keyword>
<feature type="transmembrane region" description="Helical" evidence="7">
    <location>
        <begin position="214"/>
        <end position="233"/>
    </location>
</feature>
<dbReference type="GO" id="GO:0005886">
    <property type="term" value="C:plasma membrane"/>
    <property type="evidence" value="ECO:0007669"/>
    <property type="project" value="UniProtKB-SubCell"/>
</dbReference>
<dbReference type="Proteomes" id="UP001223084">
    <property type="component" value="Unassembled WGS sequence"/>
</dbReference>
<dbReference type="Pfam" id="PF07690">
    <property type="entry name" value="MFS_1"/>
    <property type="match status" value="1"/>
</dbReference>
<evidence type="ECO:0000256" key="5">
    <source>
        <dbReference type="ARBA" id="ARBA00022989"/>
    </source>
</evidence>
<keyword evidence="4 7" id="KW-0812">Transmembrane</keyword>
<keyword evidence="5 7" id="KW-1133">Transmembrane helix</keyword>
<dbReference type="AlphaFoldDB" id="A0AAW7CJ02"/>
<evidence type="ECO:0000313" key="9">
    <source>
        <dbReference type="EMBL" id="MDL5042149.1"/>
    </source>
</evidence>
<evidence type="ECO:0000256" key="7">
    <source>
        <dbReference type="SAM" id="Phobius"/>
    </source>
</evidence>
<dbReference type="InterPro" id="IPR011701">
    <property type="entry name" value="MFS"/>
</dbReference>
<dbReference type="InterPro" id="IPR005829">
    <property type="entry name" value="Sugar_transporter_CS"/>
</dbReference>
<keyword evidence="2" id="KW-0813">Transport</keyword>
<feature type="transmembrane region" description="Helical" evidence="7">
    <location>
        <begin position="345"/>
        <end position="368"/>
    </location>
</feature>
<feature type="transmembrane region" description="Helical" evidence="7">
    <location>
        <begin position="83"/>
        <end position="103"/>
    </location>
</feature>
<evidence type="ECO:0000256" key="3">
    <source>
        <dbReference type="ARBA" id="ARBA00022475"/>
    </source>
</evidence>
<dbReference type="PROSITE" id="PS00216">
    <property type="entry name" value="SUGAR_TRANSPORT_1"/>
    <property type="match status" value="1"/>
</dbReference>
<feature type="transmembrane region" description="Helical" evidence="7">
    <location>
        <begin position="60"/>
        <end position="76"/>
    </location>
</feature>
<organism evidence="9 10">
    <name type="scientific">Heyndrickxia coagulans</name>
    <name type="common">Weizmannia coagulans</name>
    <dbReference type="NCBI Taxonomy" id="1398"/>
    <lineage>
        <taxon>Bacteria</taxon>
        <taxon>Bacillati</taxon>
        <taxon>Bacillota</taxon>
        <taxon>Bacilli</taxon>
        <taxon>Bacillales</taxon>
        <taxon>Bacillaceae</taxon>
        <taxon>Heyndrickxia</taxon>
    </lineage>
</organism>
<evidence type="ECO:0000256" key="6">
    <source>
        <dbReference type="ARBA" id="ARBA00023136"/>
    </source>
</evidence>
<evidence type="ECO:0000256" key="4">
    <source>
        <dbReference type="ARBA" id="ARBA00022692"/>
    </source>
</evidence>
<comment type="subcellular location">
    <subcellularLocation>
        <location evidence="1">Cell membrane</location>
        <topology evidence="1">Multi-pass membrane protein</topology>
    </subcellularLocation>
</comment>
<dbReference type="EMBL" id="JASUZX010000002">
    <property type="protein sequence ID" value="MDL5042149.1"/>
    <property type="molecule type" value="Genomic_DNA"/>
</dbReference>
<dbReference type="InterPro" id="IPR036259">
    <property type="entry name" value="MFS_trans_sf"/>
</dbReference>
<reference evidence="9" key="1">
    <citation type="submission" date="2023-06" db="EMBL/GenBank/DDBJ databases">
        <title>Probiogenomic evaluation and L lactic producing Weizmannia coaggulans BKMTCR2-2 from tree bark.</title>
        <authorList>
            <person name="Mahittikon J."/>
            <person name="Tanasupawat S."/>
        </authorList>
    </citation>
    <scope>NUCLEOTIDE SEQUENCE</scope>
    <source>
        <strain evidence="9">BKMTCR2-2</strain>
    </source>
</reference>
<feature type="transmembrane region" description="Helical" evidence="7">
    <location>
        <begin position="309"/>
        <end position="333"/>
    </location>
</feature>
<dbReference type="CDD" id="cd17477">
    <property type="entry name" value="MFS_YcaD_like"/>
    <property type="match status" value="1"/>
</dbReference>
<comment type="caution">
    <text evidence="9">The sequence shown here is derived from an EMBL/GenBank/DDBJ whole genome shotgun (WGS) entry which is preliminary data.</text>
</comment>
<dbReference type="SUPFAM" id="SSF103473">
    <property type="entry name" value="MFS general substrate transporter"/>
    <property type="match status" value="1"/>
</dbReference>
<dbReference type="PANTHER" id="PTHR23521:SF2">
    <property type="entry name" value="TRANSPORTER MFS SUPERFAMILY"/>
    <property type="match status" value="1"/>
</dbReference>
<dbReference type="InterPro" id="IPR020846">
    <property type="entry name" value="MFS_dom"/>
</dbReference>
<dbReference type="GO" id="GO:0022857">
    <property type="term" value="F:transmembrane transporter activity"/>
    <property type="evidence" value="ECO:0007669"/>
    <property type="project" value="InterPro"/>
</dbReference>
<sequence>MESECTTRISRVRAMNRYENMRFWILVLMTSVSGFTQGMLLPLISIIFEKDGIDASLNGLNATGLYIGVLFASPLMEAPLRKFGYKPLILTGGLTVFASLLLFPAWKSLWFWFVLRLFIGIGDHMLNFSAQTWITSFSRKGQLGRNIALYGLFFSLGFAVGPYMTRLVNVDERLPFIACSIISLCFWLAVFLLKNEHPEADLENVSFLATFQRFGKVWKLAWVALLPPLGYGFMESSLNSSFPVYALRNGINVDAVSMIIPAFSIGSIVFQLPLGMLSDRLGRRKVLIAVLLIGCACFAGAAFSKSNAIALFACFFVAGMAVGSTFSLGISYLSDLLPRPLLPAGNIMCGILYSFGSMAGPYLCGVIIKYTKGPVFFLLICMILFVLSVLIFRFKKTTAPVPRHS</sequence>
<feature type="transmembrane region" description="Helical" evidence="7">
    <location>
        <begin position="21"/>
        <end position="48"/>
    </location>
</feature>
<feature type="transmembrane region" description="Helical" evidence="7">
    <location>
        <begin position="374"/>
        <end position="394"/>
    </location>
</feature>
<evidence type="ECO:0000259" key="8">
    <source>
        <dbReference type="PROSITE" id="PS50850"/>
    </source>
</evidence>
<feature type="transmembrane region" description="Helical" evidence="7">
    <location>
        <begin position="147"/>
        <end position="168"/>
    </location>
</feature>
<feature type="domain" description="Major facilitator superfamily (MFS) profile" evidence="8">
    <location>
        <begin position="220"/>
        <end position="405"/>
    </location>
</feature>
<accession>A0AAW7CJ02</accession>